<dbReference type="InterPro" id="IPR057243">
    <property type="entry name" value="Integrin_I-EGF_CS"/>
</dbReference>
<dbReference type="SUPFAM" id="SSF53300">
    <property type="entry name" value="vWA-like"/>
    <property type="match status" value="1"/>
</dbReference>
<comment type="subcellular location">
    <subcellularLocation>
        <location evidence="1 12">Cell membrane</location>
        <topology evidence="1 12">Single-pass type I membrane protein</topology>
    </subcellularLocation>
</comment>
<keyword evidence="11" id="KW-0325">Glycoprotein</keyword>
<feature type="chain" id="PRO_5046373888" description="Integrin beta" evidence="13">
    <location>
        <begin position="20"/>
        <end position="689"/>
    </location>
</feature>
<comment type="similarity">
    <text evidence="2 12">Belongs to the integrin beta chain family.</text>
</comment>
<feature type="domain" description="Integrin beta subunit VWA" evidence="15">
    <location>
        <begin position="28"/>
        <end position="435"/>
    </location>
</feature>
<dbReference type="Proteomes" id="UP000695000">
    <property type="component" value="Unplaced"/>
</dbReference>
<evidence type="ECO:0000256" key="13">
    <source>
        <dbReference type="SAM" id="SignalP"/>
    </source>
</evidence>
<dbReference type="SUPFAM" id="SSF69687">
    <property type="entry name" value="Integrin beta tail domain"/>
    <property type="match status" value="1"/>
</dbReference>
<dbReference type="SMART" id="SM01242">
    <property type="entry name" value="Integrin_B_tail"/>
    <property type="match status" value="1"/>
</dbReference>
<dbReference type="InterPro" id="IPR002369">
    <property type="entry name" value="Integrin_bsu_VWA"/>
</dbReference>
<dbReference type="PANTHER" id="PTHR10082">
    <property type="entry name" value="INTEGRIN BETA SUBUNIT"/>
    <property type="match status" value="1"/>
</dbReference>
<keyword evidence="6" id="KW-0677">Repeat</keyword>
<dbReference type="SMART" id="SM00187">
    <property type="entry name" value="INB"/>
    <property type="match status" value="1"/>
</dbReference>
<dbReference type="GeneID" id="108562116"/>
<evidence type="ECO:0000256" key="6">
    <source>
        <dbReference type="ARBA" id="ARBA00022737"/>
    </source>
</evidence>
<gene>
    <name evidence="18" type="primary">LOC108562116</name>
</gene>
<feature type="domain" description="EGF-like" evidence="14">
    <location>
        <begin position="555"/>
        <end position="586"/>
    </location>
</feature>
<feature type="domain" description="Integrin beta subunit tail" evidence="16">
    <location>
        <begin position="596"/>
        <end position="676"/>
    </location>
</feature>
<keyword evidence="4 12" id="KW-0812">Transmembrane</keyword>
<feature type="domain" description="EGF-like" evidence="14">
    <location>
        <begin position="520"/>
        <end position="548"/>
    </location>
</feature>
<dbReference type="SUPFAM" id="SSF57196">
    <property type="entry name" value="EGF/Laminin"/>
    <property type="match status" value="1"/>
</dbReference>
<dbReference type="PRINTS" id="PR01186">
    <property type="entry name" value="INTEGRINB"/>
</dbReference>
<reference evidence="18" key="1">
    <citation type="submission" date="2025-08" db="UniProtKB">
        <authorList>
            <consortium name="RefSeq"/>
        </authorList>
    </citation>
    <scope>IDENTIFICATION</scope>
    <source>
        <tissue evidence="18">Whole Larva</tissue>
    </source>
</reference>
<keyword evidence="7" id="KW-1133">Transmembrane helix</keyword>
<keyword evidence="3" id="KW-1003">Cell membrane</keyword>
<dbReference type="PROSITE" id="PS00243">
    <property type="entry name" value="I_EGF_1"/>
    <property type="match status" value="2"/>
</dbReference>
<proteinExistence type="inferred from homology"/>
<evidence type="ECO:0000256" key="8">
    <source>
        <dbReference type="ARBA" id="ARBA00023037"/>
    </source>
</evidence>
<evidence type="ECO:0000256" key="11">
    <source>
        <dbReference type="ARBA" id="ARBA00023180"/>
    </source>
</evidence>
<dbReference type="Gene3D" id="2.60.40.1510">
    <property type="entry name" value="ntegrin, alpha v. Chain A, domain 3"/>
    <property type="match status" value="1"/>
</dbReference>
<organism evidence="17 18">
    <name type="scientific">Nicrophorus vespilloides</name>
    <name type="common">Boreal carrion beetle</name>
    <dbReference type="NCBI Taxonomy" id="110193"/>
    <lineage>
        <taxon>Eukaryota</taxon>
        <taxon>Metazoa</taxon>
        <taxon>Ecdysozoa</taxon>
        <taxon>Arthropoda</taxon>
        <taxon>Hexapoda</taxon>
        <taxon>Insecta</taxon>
        <taxon>Pterygota</taxon>
        <taxon>Neoptera</taxon>
        <taxon>Endopterygota</taxon>
        <taxon>Coleoptera</taxon>
        <taxon>Polyphaga</taxon>
        <taxon>Staphyliniformia</taxon>
        <taxon>Silphidae</taxon>
        <taxon>Nicrophorinae</taxon>
        <taxon>Nicrophorus</taxon>
    </lineage>
</organism>
<evidence type="ECO:0000313" key="18">
    <source>
        <dbReference type="RefSeq" id="XP_017775813.1"/>
    </source>
</evidence>
<evidence type="ECO:0000256" key="7">
    <source>
        <dbReference type="ARBA" id="ARBA00022989"/>
    </source>
</evidence>
<name>A0ABM1MML3_NICVS</name>
<dbReference type="PROSITE" id="PS52047">
    <property type="entry name" value="I_EGF_2"/>
    <property type="match status" value="2"/>
</dbReference>
<dbReference type="InterPro" id="IPR015812">
    <property type="entry name" value="Integrin_bsu"/>
</dbReference>
<evidence type="ECO:0000259" key="15">
    <source>
        <dbReference type="SMART" id="SM00187"/>
    </source>
</evidence>
<keyword evidence="8 12" id="KW-0401">Integrin</keyword>
<protein>
    <recommendedName>
        <fullName evidence="12">Integrin beta</fullName>
    </recommendedName>
</protein>
<keyword evidence="17" id="KW-1185">Reference proteome</keyword>
<keyword evidence="10" id="KW-1015">Disulfide bond</keyword>
<evidence type="ECO:0000256" key="1">
    <source>
        <dbReference type="ARBA" id="ARBA00004251"/>
    </source>
</evidence>
<dbReference type="Gene3D" id="3.40.50.410">
    <property type="entry name" value="von Willebrand factor, type A domain"/>
    <property type="match status" value="1"/>
</dbReference>
<feature type="domain" description="EGF-like" evidence="14">
    <location>
        <begin position="22"/>
        <end position="54"/>
    </location>
</feature>
<accession>A0ABM1MML3</accession>
<dbReference type="Pfam" id="PF07974">
    <property type="entry name" value="EGF_2"/>
    <property type="match status" value="2"/>
</dbReference>
<evidence type="ECO:0000313" key="17">
    <source>
        <dbReference type="Proteomes" id="UP000695000"/>
    </source>
</evidence>
<dbReference type="InterPro" id="IPR036465">
    <property type="entry name" value="vWFA_dom_sf"/>
</dbReference>
<dbReference type="Pfam" id="PF07965">
    <property type="entry name" value="Integrin_B_tail"/>
    <property type="match status" value="1"/>
</dbReference>
<dbReference type="InterPro" id="IPR000742">
    <property type="entry name" value="EGF"/>
</dbReference>
<evidence type="ECO:0000256" key="12">
    <source>
        <dbReference type="RuleBase" id="RU000633"/>
    </source>
</evidence>
<dbReference type="Gene3D" id="2.10.25.10">
    <property type="entry name" value="Laminin"/>
    <property type="match status" value="3"/>
</dbReference>
<evidence type="ECO:0000256" key="10">
    <source>
        <dbReference type="ARBA" id="ARBA00023157"/>
    </source>
</evidence>
<keyword evidence="9" id="KW-0472">Membrane</keyword>
<dbReference type="InterPro" id="IPR036349">
    <property type="entry name" value="Integrin_bsu_tail_dom_sf"/>
</dbReference>
<feature type="domain" description="EGF-like" evidence="14">
    <location>
        <begin position="484"/>
        <end position="515"/>
    </location>
</feature>
<evidence type="ECO:0000259" key="16">
    <source>
        <dbReference type="SMART" id="SM01242"/>
    </source>
</evidence>
<sequence length="689" mass="77577">MYKYIIACAIFLCLQFSSASDICSTKSNCAECLSEFMCVWCASTDKAFDERRCIEKENSDDCPEKDLINPKSHVKILSDKPLQYEVNVEQVQIKPQNISLKLRVGEEYKFKFEYVRANNFPIDLYYMIDQSASMAKHIERLAALGDELIALMKDLTSDFKIGFGSFVDKVTLPYSSTEPNKLIKACEGCNRPYSFINHMTLSDGDDFVEELSKTLKSGNIDNPEGGFDALMQAMVCKEEIGWRDSARHLIIYSSDESFHIAGDGKLAGVVEPNDAQCHMTNHEYTEYSKYDYPSVSQIGKVALDKDINIFFTVANFSEHYEEIKNFIPNSQVDSLREDSKISQMVADFCKTLTANKDFKKIQGNEGGEVEFKILKISGNCTNTANGVCENIHTGNKLEIEASIKPLRCLKNKMLIINPGAPSEKLTVNIDVTCECDDLCSREEKSEKCNKHGALFCATCDCDQNYSGRECECLDTELPSKNSTACERDNKICSGRGYCECGICKCNSGYQGRYCECDNNSCENNCSGNGICECGKCKCNHGWSSKSCDCPVSIESCSYQKEICNNKGQCKCGKCQCEEGYYGTYCNECANCIDSRCTEIKPCVECTVFNTGIYKDECEQQCSNYNITTVDEITDVDSSTVKVCKIEINECLMIFKYFQNKQYSIEVESKLKCKTLDIMRNIHINLQRIK</sequence>
<evidence type="ECO:0000256" key="9">
    <source>
        <dbReference type="ARBA" id="ARBA00023136"/>
    </source>
</evidence>
<evidence type="ECO:0000256" key="3">
    <source>
        <dbReference type="ARBA" id="ARBA00022475"/>
    </source>
</evidence>
<dbReference type="PANTHER" id="PTHR10082:SF60">
    <property type="entry name" value="INTEGRIN BETA-PS"/>
    <property type="match status" value="1"/>
</dbReference>
<dbReference type="Pfam" id="PF00362">
    <property type="entry name" value="Integrin_beta"/>
    <property type="match status" value="1"/>
</dbReference>
<feature type="domain" description="EGF-like" evidence="14">
    <location>
        <begin position="434"/>
        <end position="471"/>
    </location>
</feature>
<evidence type="ECO:0000256" key="2">
    <source>
        <dbReference type="ARBA" id="ARBA00007449"/>
    </source>
</evidence>
<dbReference type="RefSeq" id="XP_017775813.1">
    <property type="nucleotide sequence ID" value="XM_017920324.1"/>
</dbReference>
<keyword evidence="5 13" id="KW-0732">Signal</keyword>
<evidence type="ECO:0000256" key="4">
    <source>
        <dbReference type="ARBA" id="ARBA00022692"/>
    </source>
</evidence>
<dbReference type="SMART" id="SM00181">
    <property type="entry name" value="EGF"/>
    <property type="match status" value="5"/>
</dbReference>
<dbReference type="InterPro" id="IPR012896">
    <property type="entry name" value="Integrin_bsu_tail"/>
</dbReference>
<dbReference type="InterPro" id="IPR013111">
    <property type="entry name" value="EGF_extracell"/>
</dbReference>
<evidence type="ECO:0000256" key="5">
    <source>
        <dbReference type="ARBA" id="ARBA00022729"/>
    </source>
</evidence>
<feature type="signal peptide" evidence="13">
    <location>
        <begin position="1"/>
        <end position="19"/>
    </location>
</feature>
<keyword evidence="12" id="KW-0130">Cell adhesion</keyword>
<evidence type="ECO:0000259" key="14">
    <source>
        <dbReference type="SMART" id="SM00181"/>
    </source>
</evidence>